<protein>
    <submittedName>
        <fullName evidence="10">Membrane associated serine protease, rhomboid family</fullName>
    </submittedName>
</protein>
<accession>A0A1G8GDH4</accession>
<feature type="transmembrane region" description="Helical" evidence="8">
    <location>
        <begin position="163"/>
        <end position="184"/>
    </location>
</feature>
<proteinExistence type="inferred from homology"/>
<dbReference type="Proteomes" id="UP000243588">
    <property type="component" value="Unassembled WGS sequence"/>
</dbReference>
<comment type="similarity">
    <text evidence="2">Belongs to the peptidase S54 family.</text>
</comment>
<keyword evidence="3 10" id="KW-0645">Protease</keyword>
<evidence type="ECO:0000313" key="11">
    <source>
        <dbReference type="Proteomes" id="UP000243588"/>
    </source>
</evidence>
<evidence type="ECO:0000256" key="2">
    <source>
        <dbReference type="ARBA" id="ARBA00009045"/>
    </source>
</evidence>
<dbReference type="GO" id="GO:0006508">
    <property type="term" value="P:proteolysis"/>
    <property type="evidence" value="ECO:0007669"/>
    <property type="project" value="UniProtKB-KW"/>
</dbReference>
<sequence length="270" mass="31442">MNQKNPPFTISLLLLPLFAVVIIWGVYWADWTYYLELYRYGIYPRTLSGLRGILFSPFIHGGLKHLYNNSAALFVLLTLLQYFYKKQVWAVIGFGIILSGIGTWLIARESFHIGASGLVYVLVSFIFFKGVQTRYFRLMALSLVIVVLYGGTVWYMFPEIEEGISWEGHLSGFITGLILSFVLSNPEMPEKYYKYEWQKPDYDESRDPFMQCFDKDGNFIIIPKEVVVERDYKNPYRSTLPIIYDKLYPVKQKKDLLEELMIALAKNGKH</sequence>
<feature type="transmembrane region" description="Helical" evidence="8">
    <location>
        <begin position="138"/>
        <end position="157"/>
    </location>
</feature>
<comment type="subcellular location">
    <subcellularLocation>
        <location evidence="1">Membrane</location>
        <topology evidence="1">Multi-pass membrane protein</topology>
    </subcellularLocation>
</comment>
<dbReference type="PANTHER" id="PTHR43066">
    <property type="entry name" value="RHOMBOID-RELATED PROTEIN"/>
    <property type="match status" value="1"/>
</dbReference>
<dbReference type="AlphaFoldDB" id="A0A1G8GDH4"/>
<dbReference type="EMBL" id="FNDQ01000026">
    <property type="protein sequence ID" value="SDH92415.1"/>
    <property type="molecule type" value="Genomic_DNA"/>
</dbReference>
<evidence type="ECO:0000256" key="7">
    <source>
        <dbReference type="ARBA" id="ARBA00023136"/>
    </source>
</evidence>
<gene>
    <name evidence="10" type="ORF">SAMN05421818_1262</name>
</gene>
<reference evidence="11" key="1">
    <citation type="submission" date="2016-10" db="EMBL/GenBank/DDBJ databases">
        <authorList>
            <person name="Varghese N."/>
            <person name="Submissions S."/>
        </authorList>
    </citation>
    <scope>NUCLEOTIDE SEQUENCE [LARGE SCALE GENOMIC DNA]</scope>
    <source>
        <strain evidence="11">DSM 23313</strain>
    </source>
</reference>
<keyword evidence="7 8" id="KW-0472">Membrane</keyword>
<evidence type="ECO:0000256" key="5">
    <source>
        <dbReference type="ARBA" id="ARBA00022801"/>
    </source>
</evidence>
<feature type="transmembrane region" description="Helical" evidence="8">
    <location>
        <begin position="88"/>
        <end position="107"/>
    </location>
</feature>
<keyword evidence="4 8" id="KW-0812">Transmembrane</keyword>
<evidence type="ECO:0000256" key="1">
    <source>
        <dbReference type="ARBA" id="ARBA00004141"/>
    </source>
</evidence>
<keyword evidence="6 8" id="KW-1133">Transmembrane helix</keyword>
<dbReference type="STRING" id="702745.SAMN05421818_1262"/>
<dbReference type="Pfam" id="PF01694">
    <property type="entry name" value="Rhomboid"/>
    <property type="match status" value="1"/>
</dbReference>
<dbReference type="PANTHER" id="PTHR43066:SF1">
    <property type="entry name" value="RHOMBOID PROTEIN 2"/>
    <property type="match status" value="1"/>
</dbReference>
<dbReference type="GO" id="GO:0004252">
    <property type="term" value="F:serine-type endopeptidase activity"/>
    <property type="evidence" value="ECO:0007669"/>
    <property type="project" value="InterPro"/>
</dbReference>
<dbReference type="InterPro" id="IPR022764">
    <property type="entry name" value="Peptidase_S54_rhomboid_dom"/>
</dbReference>
<dbReference type="InterPro" id="IPR035952">
    <property type="entry name" value="Rhomboid-like_sf"/>
</dbReference>
<organism evidence="10 11">
    <name type="scientific">Myroides phaeus</name>
    <dbReference type="NCBI Taxonomy" id="702745"/>
    <lineage>
        <taxon>Bacteria</taxon>
        <taxon>Pseudomonadati</taxon>
        <taxon>Bacteroidota</taxon>
        <taxon>Flavobacteriia</taxon>
        <taxon>Flavobacteriales</taxon>
        <taxon>Flavobacteriaceae</taxon>
        <taxon>Myroides</taxon>
    </lineage>
</organism>
<evidence type="ECO:0000256" key="8">
    <source>
        <dbReference type="SAM" id="Phobius"/>
    </source>
</evidence>
<feature type="transmembrane region" description="Helical" evidence="8">
    <location>
        <begin position="113"/>
        <end position="131"/>
    </location>
</feature>
<evidence type="ECO:0000256" key="3">
    <source>
        <dbReference type="ARBA" id="ARBA00022670"/>
    </source>
</evidence>
<dbReference type="SUPFAM" id="SSF144091">
    <property type="entry name" value="Rhomboid-like"/>
    <property type="match status" value="1"/>
</dbReference>
<evidence type="ECO:0000259" key="9">
    <source>
        <dbReference type="Pfam" id="PF01694"/>
    </source>
</evidence>
<dbReference type="Gene3D" id="1.20.1540.10">
    <property type="entry name" value="Rhomboid-like"/>
    <property type="match status" value="1"/>
</dbReference>
<evidence type="ECO:0000313" key="10">
    <source>
        <dbReference type="EMBL" id="SDH92415.1"/>
    </source>
</evidence>
<feature type="domain" description="Peptidase S54 rhomboid" evidence="9">
    <location>
        <begin position="52"/>
        <end position="184"/>
    </location>
</feature>
<evidence type="ECO:0000256" key="6">
    <source>
        <dbReference type="ARBA" id="ARBA00022989"/>
    </source>
</evidence>
<keyword evidence="11" id="KW-1185">Reference proteome</keyword>
<keyword evidence="5" id="KW-0378">Hydrolase</keyword>
<dbReference type="RefSeq" id="WP_090410208.1">
    <property type="nucleotide sequence ID" value="NZ_FNDQ01000026.1"/>
</dbReference>
<dbReference type="GO" id="GO:0016020">
    <property type="term" value="C:membrane"/>
    <property type="evidence" value="ECO:0007669"/>
    <property type="project" value="UniProtKB-SubCell"/>
</dbReference>
<evidence type="ECO:0000256" key="4">
    <source>
        <dbReference type="ARBA" id="ARBA00022692"/>
    </source>
</evidence>
<feature type="transmembrane region" description="Helical" evidence="8">
    <location>
        <begin position="66"/>
        <end position="83"/>
    </location>
</feature>
<feature type="transmembrane region" description="Helical" evidence="8">
    <location>
        <begin position="12"/>
        <end position="29"/>
    </location>
</feature>
<name>A0A1G8GDH4_9FLAO</name>